<dbReference type="Gene3D" id="2.60.40.1090">
    <property type="entry name" value="Fimbrial-type adhesion domain"/>
    <property type="match status" value="1"/>
</dbReference>
<protein>
    <recommendedName>
        <fullName evidence="3">Fimbrial protein</fullName>
    </recommendedName>
</protein>
<sequence length="198" mass="19913">MRFSTNKALLALAVCSSFVCASAAMAADPVSGNSVSMHFVGSVTGSTCDVRPFNSAGVDATTINVGTVKPDGSGATAAVDFYLKPVNCDANAITSTNASILWAGSGLSTVGLLNTRGSATGVHIKLTPVNEGGANTIDATSGVQADNIIKEGANIVYYKGTTALKGSFAYKVGLEVDAGATPTQGTVDSDVAYTVAYN</sequence>
<dbReference type="AlphaFoldDB" id="A0A5U7HAZ7"/>
<dbReference type="InterPro" id="IPR036937">
    <property type="entry name" value="Adhesion_dom_fimbrial_sf"/>
</dbReference>
<dbReference type="GO" id="GO:0043709">
    <property type="term" value="P:cell adhesion involved in single-species biofilm formation"/>
    <property type="evidence" value="ECO:0007669"/>
    <property type="project" value="TreeGrafter"/>
</dbReference>
<dbReference type="EMBL" id="AAGSAC010000010">
    <property type="protein sequence ID" value="EBR3632830.1"/>
    <property type="molecule type" value="Genomic_DNA"/>
</dbReference>
<keyword evidence="1" id="KW-0732">Signal</keyword>
<comment type="caution">
    <text evidence="2">The sequence shown here is derived from an EMBL/GenBank/DDBJ whole genome shotgun (WGS) entry which is preliminary data.</text>
</comment>
<evidence type="ECO:0008006" key="3">
    <source>
        <dbReference type="Google" id="ProtNLM"/>
    </source>
</evidence>
<feature type="signal peptide" evidence="1">
    <location>
        <begin position="1"/>
        <end position="26"/>
    </location>
</feature>
<dbReference type="InterPro" id="IPR050263">
    <property type="entry name" value="Bact_Fimbrial_Adh_Pro"/>
</dbReference>
<evidence type="ECO:0000256" key="1">
    <source>
        <dbReference type="SAM" id="SignalP"/>
    </source>
</evidence>
<dbReference type="PANTHER" id="PTHR33420">
    <property type="entry name" value="FIMBRIAL SUBUNIT ELFA-RELATED"/>
    <property type="match status" value="1"/>
</dbReference>
<dbReference type="SUPFAM" id="SSF49401">
    <property type="entry name" value="Bacterial adhesins"/>
    <property type="match status" value="1"/>
</dbReference>
<gene>
    <name evidence="2" type="ORF">B7823_06920</name>
</gene>
<proteinExistence type="predicted"/>
<reference evidence="2" key="1">
    <citation type="submission" date="2018-07" db="EMBL/GenBank/DDBJ databases">
        <authorList>
            <consortium name="PulseNet: The National Subtyping Network for Foodborne Disease Surveillance"/>
            <person name="Tarr C.L."/>
            <person name="Trees E."/>
            <person name="Katz L.S."/>
            <person name="Carleton-Romer H.A."/>
            <person name="Stroika S."/>
            <person name="Kucerova Z."/>
            <person name="Roache K.F."/>
            <person name="Sabol A.L."/>
            <person name="Besser J."/>
            <person name="Gerner-Smidt P."/>
        </authorList>
    </citation>
    <scope>NUCLEOTIDE SEQUENCE</scope>
    <source>
        <strain evidence="2">PNUSAS011535</strain>
    </source>
</reference>
<dbReference type="PANTHER" id="PTHR33420:SF11">
    <property type="entry name" value="FIMBRIAL-LIKE PROTEIN"/>
    <property type="match status" value="1"/>
</dbReference>
<evidence type="ECO:0000313" key="2">
    <source>
        <dbReference type="EMBL" id="EBR3632830.1"/>
    </source>
</evidence>
<organism evidence="2">
    <name type="scientific">Salmonella enterica</name>
    <name type="common">Salmonella choleraesuis</name>
    <dbReference type="NCBI Taxonomy" id="28901"/>
    <lineage>
        <taxon>Bacteria</taxon>
        <taxon>Pseudomonadati</taxon>
        <taxon>Pseudomonadota</taxon>
        <taxon>Gammaproteobacteria</taxon>
        <taxon>Enterobacterales</taxon>
        <taxon>Enterobacteriaceae</taxon>
        <taxon>Salmonella</taxon>
    </lineage>
</organism>
<accession>A0A5U7HAZ7</accession>
<name>A0A5U7HAZ7_SALER</name>
<feature type="chain" id="PRO_5026200871" description="Fimbrial protein" evidence="1">
    <location>
        <begin position="27"/>
        <end position="198"/>
    </location>
</feature>
<dbReference type="InterPro" id="IPR008966">
    <property type="entry name" value="Adhesion_dom_sf"/>
</dbReference>
<dbReference type="GO" id="GO:0009289">
    <property type="term" value="C:pilus"/>
    <property type="evidence" value="ECO:0007669"/>
    <property type="project" value="InterPro"/>
</dbReference>